<evidence type="ECO:0000256" key="2">
    <source>
        <dbReference type="ARBA" id="ARBA00022729"/>
    </source>
</evidence>
<dbReference type="Gene3D" id="3.10.350.10">
    <property type="entry name" value="LysM domain"/>
    <property type="match status" value="3"/>
</dbReference>
<gene>
    <name evidence="7" type="ORF">FBEOM_11884</name>
</gene>
<sequence>MKLFKLGLLSLLLQASHSSSHHHRRADEPSMPISPGTIQNCASWYGNDGSFPCELIPYTGNSELEDFIKWNPSITAECENFNAGYSYCVQEKEAPAPVSSTTTKLTTAPPSSTTLVPSKTTPRGRLQLPSAGMASKHPTQPSLNPTVGTNCQSLLVDYWVCVSVVGWTAASPTTPSNGITTPMPVQTGVTKNCNKFHRVKSTTTCASIQDYYKISFADFYACNPAVGVIGQKPTTTQPSTGIATPTPIQSGMVKGCKKFDKVKSTTTCASIQDYYNITMANLYKWNPAIGSTLSSPVKDHLTDVCGIMDDLLALTDPIMEKMEQLKALNEQFKSPEVVARSQRRKQIKELIPQKIKTARADTRGDVDAHEIEELSVEKYILDKQIKEDRHTFARRFQALELYLACKTVMQSIDEVISPLSSAKVEKQLSQSANPPLTPRPH</sequence>
<evidence type="ECO:0000313" key="7">
    <source>
        <dbReference type="EMBL" id="KAF4334299.1"/>
    </source>
</evidence>
<dbReference type="InterPro" id="IPR018392">
    <property type="entry name" value="LysM"/>
</dbReference>
<dbReference type="CDD" id="cd00118">
    <property type="entry name" value="LysM"/>
    <property type="match status" value="1"/>
</dbReference>
<dbReference type="Proteomes" id="UP000730481">
    <property type="component" value="Unassembled WGS sequence"/>
</dbReference>
<dbReference type="EMBL" id="PVQB02000706">
    <property type="protein sequence ID" value="KAF4334299.1"/>
    <property type="molecule type" value="Genomic_DNA"/>
</dbReference>
<comment type="similarity">
    <text evidence="4">Belongs to the secreted LysM effector family.</text>
</comment>
<feature type="region of interest" description="Disordered" evidence="5">
    <location>
        <begin position="99"/>
        <end position="143"/>
    </location>
</feature>
<dbReference type="PANTHER" id="PTHR34997:SF2">
    <property type="entry name" value="LYSM DOMAIN-CONTAINING PROTEIN-RELATED"/>
    <property type="match status" value="1"/>
</dbReference>
<dbReference type="AlphaFoldDB" id="A0A9P5A8S9"/>
<evidence type="ECO:0000256" key="5">
    <source>
        <dbReference type="SAM" id="MobiDB-lite"/>
    </source>
</evidence>
<feature type="chain" id="PRO_5040464204" evidence="6">
    <location>
        <begin position="19"/>
        <end position="441"/>
    </location>
</feature>
<keyword evidence="3" id="KW-0843">Virulence</keyword>
<organism evidence="7 8">
    <name type="scientific">Fusarium beomiforme</name>
    <dbReference type="NCBI Taxonomy" id="44412"/>
    <lineage>
        <taxon>Eukaryota</taxon>
        <taxon>Fungi</taxon>
        <taxon>Dikarya</taxon>
        <taxon>Ascomycota</taxon>
        <taxon>Pezizomycotina</taxon>
        <taxon>Sordariomycetes</taxon>
        <taxon>Hypocreomycetidae</taxon>
        <taxon>Hypocreales</taxon>
        <taxon>Nectriaceae</taxon>
        <taxon>Fusarium</taxon>
        <taxon>Fusarium burgessii species complex</taxon>
    </lineage>
</organism>
<proteinExistence type="inferred from homology"/>
<evidence type="ECO:0000256" key="1">
    <source>
        <dbReference type="ARBA" id="ARBA00022669"/>
    </source>
</evidence>
<reference evidence="7" key="1">
    <citation type="journal article" date="2017" name="Mycologia">
        <title>Fusarium algeriense, sp. nov., a novel toxigenic crown rot pathogen of durum wheat from Algeria is nested in the Fusarium burgessii species complex.</title>
        <authorList>
            <person name="Laraba I."/>
            <person name="Keddad A."/>
            <person name="Boureghda H."/>
            <person name="Abdallah N."/>
            <person name="Vaughan M.M."/>
            <person name="Proctor R.H."/>
            <person name="Busman M."/>
            <person name="O'Donnell K."/>
        </authorList>
    </citation>
    <scope>NUCLEOTIDE SEQUENCE</scope>
    <source>
        <strain evidence="7">NRRL 25174</strain>
    </source>
</reference>
<feature type="compositionally biased region" description="Polar residues" evidence="5">
    <location>
        <begin position="99"/>
        <end position="121"/>
    </location>
</feature>
<keyword evidence="1" id="KW-0147">Chitin-binding</keyword>
<evidence type="ECO:0000256" key="6">
    <source>
        <dbReference type="SAM" id="SignalP"/>
    </source>
</evidence>
<dbReference type="InterPro" id="IPR052210">
    <property type="entry name" value="LysM1-like"/>
</dbReference>
<reference evidence="7" key="2">
    <citation type="submission" date="2020-02" db="EMBL/GenBank/DDBJ databases">
        <title>Identification and distribution of gene clusters putatively required for synthesis of sphingolipid metabolism inhibitors in phylogenetically diverse species of the filamentous fungus Fusarium.</title>
        <authorList>
            <person name="Kim H.-S."/>
            <person name="Busman M."/>
            <person name="Brown D.W."/>
            <person name="Divon H."/>
            <person name="Uhlig S."/>
            <person name="Proctor R.H."/>
        </authorList>
    </citation>
    <scope>NUCLEOTIDE SEQUENCE</scope>
    <source>
        <strain evidence="7">NRRL 25174</strain>
    </source>
</reference>
<evidence type="ECO:0000313" key="8">
    <source>
        <dbReference type="Proteomes" id="UP000730481"/>
    </source>
</evidence>
<accession>A0A9P5A8S9</accession>
<dbReference type="OrthoDB" id="2281372at2759"/>
<comment type="caution">
    <text evidence="7">The sequence shown here is derived from an EMBL/GenBank/DDBJ whole genome shotgun (WGS) entry which is preliminary data.</text>
</comment>
<feature type="signal peptide" evidence="6">
    <location>
        <begin position="1"/>
        <end position="18"/>
    </location>
</feature>
<name>A0A9P5A8S9_9HYPO</name>
<keyword evidence="8" id="KW-1185">Reference proteome</keyword>
<evidence type="ECO:0000256" key="4">
    <source>
        <dbReference type="ARBA" id="ARBA00044955"/>
    </source>
</evidence>
<evidence type="ECO:0000256" key="3">
    <source>
        <dbReference type="ARBA" id="ARBA00023026"/>
    </source>
</evidence>
<protein>
    <submittedName>
        <fullName evidence="7">Autolysin</fullName>
    </submittedName>
</protein>
<dbReference type="InterPro" id="IPR036779">
    <property type="entry name" value="LysM_dom_sf"/>
</dbReference>
<dbReference type="PANTHER" id="PTHR34997">
    <property type="entry name" value="AM15"/>
    <property type="match status" value="1"/>
</dbReference>
<keyword evidence="2 6" id="KW-0732">Signal</keyword>
<dbReference type="GO" id="GO:0008061">
    <property type="term" value="F:chitin binding"/>
    <property type="evidence" value="ECO:0007669"/>
    <property type="project" value="UniProtKB-KW"/>
</dbReference>